<sequence length="153" mass="17977">MQKFKIKHFNELSIDELYEILYLRSEVFVVEQNCPYLDVDKKDSKAIHVLGYIDDELASYCRLFNPGDYFQESSSIGRVVVSPKHRSLKLGHELMKVAIDILETNYYQKDITISAQEYLVKFYQSHGFVITSETYLEDAIPHVEMKRKKTQQI</sequence>
<reference evidence="2 5" key="2">
    <citation type="submission" date="2024-02" db="EMBL/GenBank/DDBJ databases">
        <title>Comparative Genomic Analysis of Flavobacterium Species Causing Columnaris Disease of Freshwater Fish in Thailand: Insights into Virulence and Resistance Mechanisms.</title>
        <authorList>
            <person name="Nguyen D."/>
            <person name="Chokmangmeepisarn P."/>
            <person name="Khianchaikhan K."/>
            <person name="Morishita M."/>
            <person name="Bunnoy A."/>
            <person name="Rodkhum C."/>
        </authorList>
    </citation>
    <scope>NUCLEOTIDE SEQUENCE [LARGE SCALE GENOMIC DNA]</scope>
    <source>
        <strain evidence="2 5">KCRT2007</strain>
    </source>
</reference>
<dbReference type="EMBL" id="MTCZ01000017">
    <property type="protein sequence ID" value="OWP84817.1"/>
    <property type="molecule type" value="Genomic_DNA"/>
</dbReference>
<evidence type="ECO:0000313" key="3">
    <source>
        <dbReference type="EMBL" id="OWP84817.1"/>
    </source>
</evidence>
<dbReference type="Proteomes" id="UP000197768">
    <property type="component" value="Unassembled WGS sequence"/>
</dbReference>
<evidence type="ECO:0000313" key="4">
    <source>
        <dbReference type="Proteomes" id="UP000197768"/>
    </source>
</evidence>
<dbReference type="CDD" id="cd04301">
    <property type="entry name" value="NAT_SF"/>
    <property type="match status" value="1"/>
</dbReference>
<feature type="domain" description="N-acetyltransferase" evidence="1">
    <location>
        <begin position="7"/>
        <end position="150"/>
    </location>
</feature>
<name>A0A246GKJ2_9FLAO</name>
<dbReference type="GO" id="GO:0016747">
    <property type="term" value="F:acyltransferase activity, transferring groups other than amino-acyl groups"/>
    <property type="evidence" value="ECO:0007669"/>
    <property type="project" value="InterPro"/>
</dbReference>
<keyword evidence="5" id="KW-1185">Reference proteome</keyword>
<dbReference type="EC" id="2.3.1.-" evidence="2"/>
<keyword evidence="3" id="KW-0808">Transferase</keyword>
<accession>A0A246GKJ2</accession>
<evidence type="ECO:0000259" key="1">
    <source>
        <dbReference type="PROSITE" id="PS51186"/>
    </source>
</evidence>
<dbReference type="Pfam" id="PF13673">
    <property type="entry name" value="Acetyltransf_10"/>
    <property type="match status" value="1"/>
</dbReference>
<dbReference type="InterPro" id="IPR000182">
    <property type="entry name" value="GNAT_dom"/>
</dbReference>
<evidence type="ECO:0000313" key="5">
    <source>
        <dbReference type="Proteomes" id="UP001621813"/>
    </source>
</evidence>
<reference evidence="3 4" key="1">
    <citation type="journal article" date="2017" name="Infect. Genet. Evol.">
        <title>Comparative genome analysis of fish pathogen Flavobacterium columnare reveals extensive sequence diversity within the species.</title>
        <authorList>
            <person name="Kayansamruaj P."/>
            <person name="Dong H.T."/>
            <person name="Hirono I."/>
            <person name="Kondo H."/>
            <person name="Senapin S."/>
            <person name="Rodkhum C."/>
        </authorList>
    </citation>
    <scope>NUCLEOTIDE SEQUENCE [LARGE SCALE GENOMIC DNA]</scope>
    <source>
        <strain evidence="3 4">1215</strain>
    </source>
</reference>
<dbReference type="Proteomes" id="UP001621813">
    <property type="component" value="Unassembled WGS sequence"/>
</dbReference>
<evidence type="ECO:0000313" key="2">
    <source>
        <dbReference type="EMBL" id="MFK7050644.1"/>
    </source>
</evidence>
<gene>
    <name evidence="3" type="ORF">BWK59_03360</name>
    <name evidence="2" type="ORF">V3Q77_12170</name>
</gene>
<keyword evidence="2" id="KW-0012">Acyltransferase</keyword>
<comment type="caution">
    <text evidence="3">The sequence shown here is derived from an EMBL/GenBank/DDBJ whole genome shotgun (WGS) entry which is preliminary data.</text>
</comment>
<dbReference type="EMBL" id="JAZGZR010000035">
    <property type="protein sequence ID" value="MFK7050644.1"/>
    <property type="molecule type" value="Genomic_DNA"/>
</dbReference>
<dbReference type="InterPro" id="IPR016181">
    <property type="entry name" value="Acyl_CoA_acyltransferase"/>
</dbReference>
<dbReference type="AlphaFoldDB" id="A0A246GKJ2"/>
<proteinExistence type="predicted"/>
<dbReference type="PROSITE" id="PS51186">
    <property type="entry name" value="GNAT"/>
    <property type="match status" value="1"/>
</dbReference>
<dbReference type="RefSeq" id="WP_088391049.1">
    <property type="nucleotide sequence ID" value="NZ_CP067378.1"/>
</dbReference>
<dbReference type="SUPFAM" id="SSF55729">
    <property type="entry name" value="Acyl-CoA N-acyltransferases (Nat)"/>
    <property type="match status" value="1"/>
</dbReference>
<protein>
    <submittedName>
        <fullName evidence="3">GNAT family N-acetyltransferase</fullName>
        <ecNumber evidence="2">2.3.1.-</ecNumber>
    </submittedName>
</protein>
<dbReference type="OrthoDB" id="9796171at2"/>
<dbReference type="Gene3D" id="3.40.630.30">
    <property type="match status" value="1"/>
</dbReference>
<organism evidence="3 4">
    <name type="scientific">Flavobacterium davisii</name>
    <dbReference type="NCBI Taxonomy" id="2906077"/>
    <lineage>
        <taxon>Bacteria</taxon>
        <taxon>Pseudomonadati</taxon>
        <taxon>Bacteroidota</taxon>
        <taxon>Flavobacteriia</taxon>
        <taxon>Flavobacteriales</taxon>
        <taxon>Flavobacteriaceae</taxon>
        <taxon>Flavobacterium</taxon>
    </lineage>
</organism>